<protein>
    <submittedName>
        <fullName evidence="2">Uncharacterized protein</fullName>
    </submittedName>
</protein>
<dbReference type="KEGG" id="dmo:Dmoj_GI21290"/>
<feature type="compositionally biased region" description="Low complexity" evidence="1">
    <location>
        <begin position="38"/>
        <end position="48"/>
    </location>
</feature>
<sequence>MSMRVSIVLPGDIEPPRPRTSSASRVTGSPKDSRRSSLKSLSGTSKNSPAKANTATRDADEPEDNVIVKLSMTDLFPDGCERYKKDCCCCHCIDVRRALRQAAYLRSPEGKRRLQLKMQMKDFLLDISAITATKQRMDNLLHGTKQYPPPATRSFPITIVNVAPISGNCMSIEWYQHDDSYVSHYEIYVDEVRVKRIFDPQIKATVVLDVDMKRTHKIRMKAMPRKCLGSKANRVDKLVRDVCCGKLSKILEADYFCDCAKKSEMEKVKERYAENTCQVLVDFWKDSEFLYIPVCDCVGDCTCDCNGHKHNACS</sequence>
<proteinExistence type="predicted"/>
<evidence type="ECO:0000313" key="2">
    <source>
        <dbReference type="EMBL" id="EDW10783.1"/>
    </source>
</evidence>
<dbReference type="SMR" id="B4KLZ4"/>
<evidence type="ECO:0000313" key="3">
    <source>
        <dbReference type="Proteomes" id="UP000009192"/>
    </source>
</evidence>
<dbReference type="eggNOG" id="ENOG502TB93">
    <property type="taxonomic scope" value="Eukaryota"/>
</dbReference>
<dbReference type="HOGENOM" id="CLU_886425_0_0_1"/>
<dbReference type="OMA" id="KDCCCCH"/>
<dbReference type="OrthoDB" id="7883480at2759"/>
<dbReference type="PhylomeDB" id="B4KLZ4"/>
<dbReference type="Proteomes" id="UP000009192">
    <property type="component" value="Unassembled WGS sequence"/>
</dbReference>
<gene>
    <name evidence="2" type="primary">Dmoj\GI21290</name>
    <name evidence="2" type="ORF">Dmoj_GI21290</name>
</gene>
<accession>B4KLZ4</accession>
<keyword evidence="3" id="KW-1185">Reference proteome</keyword>
<reference evidence="2 3" key="1">
    <citation type="journal article" date="2007" name="Nature">
        <title>Evolution of genes and genomes on the Drosophila phylogeny.</title>
        <authorList>
            <consortium name="Drosophila 12 Genomes Consortium"/>
            <person name="Clark A.G."/>
            <person name="Eisen M.B."/>
            <person name="Smith D.R."/>
            <person name="Bergman C.M."/>
            <person name="Oliver B."/>
            <person name="Markow T.A."/>
            <person name="Kaufman T.C."/>
            <person name="Kellis M."/>
            <person name="Gelbart W."/>
            <person name="Iyer V.N."/>
            <person name="Pollard D.A."/>
            <person name="Sackton T.B."/>
            <person name="Larracuente A.M."/>
            <person name="Singh N.D."/>
            <person name="Abad J.P."/>
            <person name="Abt D.N."/>
            <person name="Adryan B."/>
            <person name="Aguade M."/>
            <person name="Akashi H."/>
            <person name="Anderson W.W."/>
            <person name="Aquadro C.F."/>
            <person name="Ardell D.H."/>
            <person name="Arguello R."/>
            <person name="Artieri C.G."/>
            <person name="Barbash D.A."/>
            <person name="Barker D."/>
            <person name="Barsanti P."/>
            <person name="Batterham P."/>
            <person name="Batzoglou S."/>
            <person name="Begun D."/>
            <person name="Bhutkar A."/>
            <person name="Blanco E."/>
            <person name="Bosak S.A."/>
            <person name="Bradley R.K."/>
            <person name="Brand A.D."/>
            <person name="Brent M.R."/>
            <person name="Brooks A.N."/>
            <person name="Brown R.H."/>
            <person name="Butlin R.K."/>
            <person name="Caggese C."/>
            <person name="Calvi B.R."/>
            <person name="Bernardo de Carvalho A."/>
            <person name="Caspi A."/>
            <person name="Castrezana S."/>
            <person name="Celniker S.E."/>
            <person name="Chang J.L."/>
            <person name="Chapple C."/>
            <person name="Chatterji S."/>
            <person name="Chinwalla A."/>
            <person name="Civetta A."/>
            <person name="Clifton S.W."/>
            <person name="Comeron J.M."/>
            <person name="Costello J.C."/>
            <person name="Coyne J.A."/>
            <person name="Daub J."/>
            <person name="David R.G."/>
            <person name="Delcher A.L."/>
            <person name="Delehaunty K."/>
            <person name="Do C.B."/>
            <person name="Ebling H."/>
            <person name="Edwards K."/>
            <person name="Eickbush T."/>
            <person name="Evans J.D."/>
            <person name="Filipski A."/>
            <person name="Findeiss S."/>
            <person name="Freyhult E."/>
            <person name="Fulton L."/>
            <person name="Fulton R."/>
            <person name="Garcia A.C."/>
            <person name="Gardiner A."/>
            <person name="Garfield D.A."/>
            <person name="Garvin B.E."/>
            <person name="Gibson G."/>
            <person name="Gilbert D."/>
            <person name="Gnerre S."/>
            <person name="Godfrey J."/>
            <person name="Good R."/>
            <person name="Gotea V."/>
            <person name="Gravely B."/>
            <person name="Greenberg A.J."/>
            <person name="Griffiths-Jones S."/>
            <person name="Gross S."/>
            <person name="Guigo R."/>
            <person name="Gustafson E.A."/>
            <person name="Haerty W."/>
            <person name="Hahn M.W."/>
            <person name="Halligan D.L."/>
            <person name="Halpern A.L."/>
            <person name="Halter G.M."/>
            <person name="Han M.V."/>
            <person name="Heger A."/>
            <person name="Hillier L."/>
            <person name="Hinrichs A.S."/>
            <person name="Holmes I."/>
            <person name="Hoskins R.A."/>
            <person name="Hubisz M.J."/>
            <person name="Hultmark D."/>
            <person name="Huntley M.A."/>
            <person name="Jaffe D.B."/>
            <person name="Jagadeeshan S."/>
            <person name="Jeck W.R."/>
            <person name="Johnson J."/>
            <person name="Jones C.D."/>
            <person name="Jordan W.C."/>
            <person name="Karpen G.H."/>
            <person name="Kataoka E."/>
            <person name="Keightley P.D."/>
            <person name="Kheradpour P."/>
            <person name="Kirkness E.F."/>
            <person name="Koerich L.B."/>
            <person name="Kristiansen K."/>
            <person name="Kudrna D."/>
            <person name="Kulathinal R.J."/>
            <person name="Kumar S."/>
            <person name="Kwok R."/>
            <person name="Lander E."/>
            <person name="Langley C.H."/>
            <person name="Lapoint R."/>
            <person name="Lazzaro B.P."/>
            <person name="Lee S.J."/>
            <person name="Levesque L."/>
            <person name="Li R."/>
            <person name="Lin C.F."/>
            <person name="Lin M.F."/>
            <person name="Lindblad-Toh K."/>
            <person name="Llopart A."/>
            <person name="Long M."/>
            <person name="Low L."/>
            <person name="Lozovsky E."/>
            <person name="Lu J."/>
            <person name="Luo M."/>
            <person name="Machado C.A."/>
            <person name="Makalowski W."/>
            <person name="Marzo M."/>
            <person name="Matsuda M."/>
            <person name="Matzkin L."/>
            <person name="McAllister B."/>
            <person name="McBride C.S."/>
            <person name="McKernan B."/>
            <person name="McKernan K."/>
            <person name="Mendez-Lago M."/>
            <person name="Minx P."/>
            <person name="Mollenhauer M.U."/>
            <person name="Montooth K."/>
            <person name="Mount S.M."/>
            <person name="Mu X."/>
            <person name="Myers E."/>
            <person name="Negre B."/>
            <person name="Newfeld S."/>
            <person name="Nielsen R."/>
            <person name="Noor M.A."/>
            <person name="O'Grady P."/>
            <person name="Pachter L."/>
            <person name="Papaceit M."/>
            <person name="Parisi M.J."/>
            <person name="Parisi M."/>
            <person name="Parts L."/>
            <person name="Pedersen J.S."/>
            <person name="Pesole G."/>
            <person name="Phillippy A.M."/>
            <person name="Ponting C.P."/>
            <person name="Pop M."/>
            <person name="Porcelli D."/>
            <person name="Powell J.R."/>
            <person name="Prohaska S."/>
            <person name="Pruitt K."/>
            <person name="Puig M."/>
            <person name="Quesneville H."/>
            <person name="Ram K.R."/>
            <person name="Rand D."/>
            <person name="Rasmussen M.D."/>
            <person name="Reed L.K."/>
            <person name="Reenan R."/>
            <person name="Reily A."/>
            <person name="Remington K.A."/>
            <person name="Rieger T.T."/>
            <person name="Ritchie M.G."/>
            <person name="Robin C."/>
            <person name="Rogers Y.H."/>
            <person name="Rohde C."/>
            <person name="Rozas J."/>
            <person name="Rubenfield M.J."/>
            <person name="Ruiz A."/>
            <person name="Russo S."/>
            <person name="Salzberg S.L."/>
            <person name="Sanchez-Gracia A."/>
            <person name="Saranga D.J."/>
            <person name="Sato H."/>
            <person name="Schaeffer S.W."/>
            <person name="Schatz M.C."/>
            <person name="Schlenke T."/>
            <person name="Schwartz R."/>
            <person name="Segarra C."/>
            <person name="Singh R.S."/>
            <person name="Sirot L."/>
            <person name="Sirota M."/>
            <person name="Sisneros N.B."/>
            <person name="Smith C.D."/>
            <person name="Smith T.F."/>
            <person name="Spieth J."/>
            <person name="Stage D.E."/>
            <person name="Stark A."/>
            <person name="Stephan W."/>
            <person name="Strausberg R.L."/>
            <person name="Strempel S."/>
            <person name="Sturgill D."/>
            <person name="Sutton G."/>
            <person name="Sutton G.G."/>
            <person name="Tao W."/>
            <person name="Teichmann S."/>
            <person name="Tobari Y.N."/>
            <person name="Tomimura Y."/>
            <person name="Tsolas J.M."/>
            <person name="Valente V.L."/>
            <person name="Venter E."/>
            <person name="Venter J.C."/>
            <person name="Vicario S."/>
            <person name="Vieira F.G."/>
            <person name="Vilella A.J."/>
            <person name="Villasante A."/>
            <person name="Walenz B."/>
            <person name="Wang J."/>
            <person name="Wasserman M."/>
            <person name="Watts T."/>
            <person name="Wilson D."/>
            <person name="Wilson R.K."/>
            <person name="Wing R.A."/>
            <person name="Wolfner M.F."/>
            <person name="Wong A."/>
            <person name="Wong G.K."/>
            <person name="Wu C.I."/>
            <person name="Wu G."/>
            <person name="Yamamoto D."/>
            <person name="Yang H.P."/>
            <person name="Yang S.P."/>
            <person name="Yorke J.A."/>
            <person name="Yoshida K."/>
            <person name="Zdobnov E."/>
            <person name="Zhang P."/>
            <person name="Zhang Y."/>
            <person name="Zimin A.V."/>
            <person name="Baldwin J."/>
            <person name="Abdouelleil A."/>
            <person name="Abdulkadir J."/>
            <person name="Abebe A."/>
            <person name="Abera B."/>
            <person name="Abreu J."/>
            <person name="Acer S.C."/>
            <person name="Aftuck L."/>
            <person name="Alexander A."/>
            <person name="An P."/>
            <person name="Anderson E."/>
            <person name="Anderson S."/>
            <person name="Arachi H."/>
            <person name="Azer M."/>
            <person name="Bachantsang P."/>
            <person name="Barry A."/>
            <person name="Bayul T."/>
            <person name="Berlin A."/>
            <person name="Bessette D."/>
            <person name="Bloom T."/>
            <person name="Blye J."/>
            <person name="Boguslavskiy L."/>
            <person name="Bonnet C."/>
            <person name="Boukhgalter B."/>
            <person name="Bourzgui I."/>
            <person name="Brown A."/>
            <person name="Cahill P."/>
            <person name="Channer S."/>
            <person name="Cheshatsang Y."/>
            <person name="Chuda L."/>
            <person name="Citroen M."/>
            <person name="Collymore A."/>
            <person name="Cooke P."/>
            <person name="Costello M."/>
            <person name="D'Aco K."/>
            <person name="Daza R."/>
            <person name="De Haan G."/>
            <person name="DeGray S."/>
            <person name="DeMaso C."/>
            <person name="Dhargay N."/>
            <person name="Dooley K."/>
            <person name="Dooley E."/>
            <person name="Doricent M."/>
            <person name="Dorje P."/>
            <person name="Dorjee K."/>
            <person name="Dupes A."/>
            <person name="Elong R."/>
            <person name="Falk J."/>
            <person name="Farina A."/>
            <person name="Faro S."/>
            <person name="Ferguson D."/>
            <person name="Fisher S."/>
            <person name="Foley C.D."/>
            <person name="Franke A."/>
            <person name="Friedrich D."/>
            <person name="Gadbois L."/>
            <person name="Gearin G."/>
            <person name="Gearin C.R."/>
            <person name="Giannoukos G."/>
            <person name="Goode T."/>
            <person name="Graham J."/>
            <person name="Grandbois E."/>
            <person name="Grewal S."/>
            <person name="Gyaltsen K."/>
            <person name="Hafez N."/>
            <person name="Hagos B."/>
            <person name="Hall J."/>
            <person name="Henson C."/>
            <person name="Hollinger A."/>
            <person name="Honan T."/>
            <person name="Huard M.D."/>
            <person name="Hughes L."/>
            <person name="Hurhula B."/>
            <person name="Husby M.E."/>
            <person name="Kamat A."/>
            <person name="Kanga B."/>
            <person name="Kashin S."/>
            <person name="Khazanovich D."/>
            <person name="Kisner P."/>
            <person name="Lance K."/>
            <person name="Lara M."/>
            <person name="Lee W."/>
            <person name="Lennon N."/>
            <person name="Letendre F."/>
            <person name="LeVine R."/>
            <person name="Lipovsky A."/>
            <person name="Liu X."/>
            <person name="Liu J."/>
            <person name="Liu S."/>
            <person name="Lokyitsang T."/>
            <person name="Lokyitsang Y."/>
            <person name="Lubonja R."/>
            <person name="Lui A."/>
            <person name="MacDonald P."/>
            <person name="Magnisalis V."/>
            <person name="Maru K."/>
            <person name="Matthews C."/>
            <person name="McCusker W."/>
            <person name="McDonough S."/>
            <person name="Mehta T."/>
            <person name="Meldrim J."/>
            <person name="Meneus L."/>
            <person name="Mihai O."/>
            <person name="Mihalev A."/>
            <person name="Mihova T."/>
            <person name="Mittelman R."/>
            <person name="Mlenga V."/>
            <person name="Montmayeur A."/>
            <person name="Mulrain L."/>
            <person name="Navidi A."/>
            <person name="Naylor J."/>
            <person name="Negash T."/>
            <person name="Nguyen T."/>
            <person name="Nguyen N."/>
            <person name="Nicol R."/>
            <person name="Norbu C."/>
            <person name="Norbu N."/>
            <person name="Novod N."/>
            <person name="O'Neill B."/>
            <person name="Osman S."/>
            <person name="Markiewicz E."/>
            <person name="Oyono O.L."/>
            <person name="Patti C."/>
            <person name="Phunkhang P."/>
            <person name="Pierre F."/>
            <person name="Priest M."/>
            <person name="Raghuraman S."/>
            <person name="Rege F."/>
            <person name="Reyes R."/>
            <person name="Rise C."/>
            <person name="Rogov P."/>
            <person name="Ross K."/>
            <person name="Ryan E."/>
            <person name="Settipalli S."/>
            <person name="Shea T."/>
            <person name="Sherpa N."/>
            <person name="Shi L."/>
            <person name="Shih D."/>
            <person name="Sparrow T."/>
            <person name="Spaulding J."/>
            <person name="Stalker J."/>
            <person name="Stange-Thomann N."/>
            <person name="Stavropoulos S."/>
            <person name="Stone C."/>
            <person name="Strader C."/>
            <person name="Tesfaye S."/>
            <person name="Thomson T."/>
            <person name="Thoulutsang Y."/>
            <person name="Thoulutsang D."/>
            <person name="Topham K."/>
            <person name="Topping I."/>
            <person name="Tsamla T."/>
            <person name="Vassiliev H."/>
            <person name="Vo A."/>
            <person name="Wangchuk T."/>
            <person name="Wangdi T."/>
            <person name="Weiand M."/>
            <person name="Wilkinson J."/>
            <person name="Wilson A."/>
            <person name="Yadav S."/>
            <person name="Young G."/>
            <person name="Yu Q."/>
            <person name="Zembek L."/>
            <person name="Zhong D."/>
            <person name="Zimmer A."/>
            <person name="Zwirko Z."/>
            <person name="Jaffe D.B."/>
            <person name="Alvarez P."/>
            <person name="Brockman W."/>
            <person name="Butler J."/>
            <person name="Chin C."/>
            <person name="Gnerre S."/>
            <person name="Grabherr M."/>
            <person name="Kleber M."/>
            <person name="Mauceli E."/>
            <person name="MacCallum I."/>
        </authorList>
    </citation>
    <scope>NUCLEOTIDE SEQUENCE [LARGE SCALE GENOMIC DNA]</scope>
    <source>
        <strain evidence="3">Tucson 15081-1352.22</strain>
    </source>
</reference>
<dbReference type="EMBL" id="CH933808">
    <property type="protein sequence ID" value="EDW10783.1"/>
    <property type="molecule type" value="Genomic_DNA"/>
</dbReference>
<dbReference type="InParanoid" id="B4KLZ4"/>
<name>B4KLZ4_DROMO</name>
<dbReference type="AlphaFoldDB" id="B4KLZ4"/>
<organism evidence="2 3">
    <name type="scientific">Drosophila mojavensis</name>
    <name type="common">Fruit fly</name>
    <dbReference type="NCBI Taxonomy" id="7230"/>
    <lineage>
        <taxon>Eukaryota</taxon>
        <taxon>Metazoa</taxon>
        <taxon>Ecdysozoa</taxon>
        <taxon>Arthropoda</taxon>
        <taxon>Hexapoda</taxon>
        <taxon>Insecta</taxon>
        <taxon>Pterygota</taxon>
        <taxon>Neoptera</taxon>
        <taxon>Endopterygota</taxon>
        <taxon>Diptera</taxon>
        <taxon>Brachycera</taxon>
        <taxon>Muscomorpha</taxon>
        <taxon>Ephydroidea</taxon>
        <taxon>Drosophilidae</taxon>
        <taxon>Drosophila</taxon>
    </lineage>
</organism>
<feature type="region of interest" description="Disordered" evidence="1">
    <location>
        <begin position="1"/>
        <end position="63"/>
    </location>
</feature>
<evidence type="ECO:0000256" key="1">
    <source>
        <dbReference type="SAM" id="MobiDB-lite"/>
    </source>
</evidence>